<name>A0A5C3NKX0_9APHY</name>
<proteinExistence type="predicted"/>
<reference evidence="2 3" key="1">
    <citation type="journal article" date="2019" name="Nat. Ecol. Evol.">
        <title>Megaphylogeny resolves global patterns of mushroom evolution.</title>
        <authorList>
            <person name="Varga T."/>
            <person name="Krizsan K."/>
            <person name="Foldi C."/>
            <person name="Dima B."/>
            <person name="Sanchez-Garcia M."/>
            <person name="Sanchez-Ramirez S."/>
            <person name="Szollosi G.J."/>
            <person name="Szarkandi J.G."/>
            <person name="Papp V."/>
            <person name="Albert L."/>
            <person name="Andreopoulos W."/>
            <person name="Angelini C."/>
            <person name="Antonin V."/>
            <person name="Barry K.W."/>
            <person name="Bougher N.L."/>
            <person name="Buchanan P."/>
            <person name="Buyck B."/>
            <person name="Bense V."/>
            <person name="Catcheside P."/>
            <person name="Chovatia M."/>
            <person name="Cooper J."/>
            <person name="Damon W."/>
            <person name="Desjardin D."/>
            <person name="Finy P."/>
            <person name="Geml J."/>
            <person name="Haridas S."/>
            <person name="Hughes K."/>
            <person name="Justo A."/>
            <person name="Karasinski D."/>
            <person name="Kautmanova I."/>
            <person name="Kiss B."/>
            <person name="Kocsube S."/>
            <person name="Kotiranta H."/>
            <person name="LaButti K.M."/>
            <person name="Lechner B.E."/>
            <person name="Liimatainen K."/>
            <person name="Lipzen A."/>
            <person name="Lukacs Z."/>
            <person name="Mihaltcheva S."/>
            <person name="Morgado L.N."/>
            <person name="Niskanen T."/>
            <person name="Noordeloos M.E."/>
            <person name="Ohm R.A."/>
            <person name="Ortiz-Santana B."/>
            <person name="Ovrebo C."/>
            <person name="Racz N."/>
            <person name="Riley R."/>
            <person name="Savchenko A."/>
            <person name="Shiryaev A."/>
            <person name="Soop K."/>
            <person name="Spirin V."/>
            <person name="Szebenyi C."/>
            <person name="Tomsovsky M."/>
            <person name="Tulloss R.E."/>
            <person name="Uehling J."/>
            <person name="Grigoriev I.V."/>
            <person name="Vagvolgyi C."/>
            <person name="Papp T."/>
            <person name="Martin F.M."/>
            <person name="Miettinen O."/>
            <person name="Hibbett D.S."/>
            <person name="Nagy L.G."/>
        </authorList>
    </citation>
    <scope>NUCLEOTIDE SEQUENCE [LARGE SCALE GENOMIC DNA]</scope>
    <source>
        <strain evidence="2 3">HHB13444</strain>
    </source>
</reference>
<accession>A0A5C3NKX0</accession>
<dbReference type="Proteomes" id="UP000308197">
    <property type="component" value="Unassembled WGS sequence"/>
</dbReference>
<feature type="region of interest" description="Disordered" evidence="1">
    <location>
        <begin position="101"/>
        <end position="200"/>
    </location>
</feature>
<gene>
    <name evidence="2" type="ORF">K466DRAFT_607613</name>
</gene>
<evidence type="ECO:0000313" key="3">
    <source>
        <dbReference type="Proteomes" id="UP000308197"/>
    </source>
</evidence>
<feature type="compositionally biased region" description="Low complexity" evidence="1">
    <location>
        <begin position="125"/>
        <end position="140"/>
    </location>
</feature>
<evidence type="ECO:0000313" key="2">
    <source>
        <dbReference type="EMBL" id="TFK77854.1"/>
    </source>
</evidence>
<dbReference type="AlphaFoldDB" id="A0A5C3NKX0"/>
<feature type="compositionally biased region" description="Low complexity" evidence="1">
    <location>
        <begin position="103"/>
        <end position="117"/>
    </location>
</feature>
<feature type="compositionally biased region" description="Basic and acidic residues" evidence="1">
    <location>
        <begin position="145"/>
        <end position="172"/>
    </location>
</feature>
<dbReference type="EMBL" id="ML213073">
    <property type="protein sequence ID" value="TFK77854.1"/>
    <property type="molecule type" value="Genomic_DNA"/>
</dbReference>
<feature type="compositionally biased region" description="Basic and acidic residues" evidence="1">
    <location>
        <begin position="179"/>
        <end position="200"/>
    </location>
</feature>
<sequence length="200" mass="22776">MATLRVTVYTLDNDTVVANVFLRSPTQSIRTRRRWILELRDITFGSYHTAIARARRISSCTGCLGVDHPSHLCPFPRMLGWNGPDAAGGPSYAADGYERRSLRPTTSSTTPSEAPTARRSRGHTSEASRSTLSSQTSTRSSNRRRNWDSPEPERERDHPRDRGRDRFDERRGSGPSQRPRRDNSRQPRGGREGPRKEFRR</sequence>
<protein>
    <submittedName>
        <fullName evidence="2">Uncharacterized protein</fullName>
    </submittedName>
</protein>
<organism evidence="2 3">
    <name type="scientific">Polyporus arcularius HHB13444</name>
    <dbReference type="NCBI Taxonomy" id="1314778"/>
    <lineage>
        <taxon>Eukaryota</taxon>
        <taxon>Fungi</taxon>
        <taxon>Dikarya</taxon>
        <taxon>Basidiomycota</taxon>
        <taxon>Agaricomycotina</taxon>
        <taxon>Agaricomycetes</taxon>
        <taxon>Polyporales</taxon>
        <taxon>Polyporaceae</taxon>
        <taxon>Polyporus</taxon>
    </lineage>
</organism>
<keyword evidence="3" id="KW-1185">Reference proteome</keyword>
<dbReference type="InParanoid" id="A0A5C3NKX0"/>
<evidence type="ECO:0000256" key="1">
    <source>
        <dbReference type="SAM" id="MobiDB-lite"/>
    </source>
</evidence>